<evidence type="ECO:0000259" key="1">
    <source>
        <dbReference type="Pfam" id="PF12776"/>
    </source>
</evidence>
<organism evidence="2 3">
    <name type="scientific">Trifolium medium</name>
    <dbReference type="NCBI Taxonomy" id="97028"/>
    <lineage>
        <taxon>Eukaryota</taxon>
        <taxon>Viridiplantae</taxon>
        <taxon>Streptophyta</taxon>
        <taxon>Embryophyta</taxon>
        <taxon>Tracheophyta</taxon>
        <taxon>Spermatophyta</taxon>
        <taxon>Magnoliopsida</taxon>
        <taxon>eudicotyledons</taxon>
        <taxon>Gunneridae</taxon>
        <taxon>Pentapetalae</taxon>
        <taxon>rosids</taxon>
        <taxon>fabids</taxon>
        <taxon>Fabales</taxon>
        <taxon>Fabaceae</taxon>
        <taxon>Papilionoideae</taxon>
        <taxon>50 kb inversion clade</taxon>
        <taxon>NPAAA clade</taxon>
        <taxon>Hologalegina</taxon>
        <taxon>IRL clade</taxon>
        <taxon>Trifolieae</taxon>
        <taxon>Trifolium</taxon>
    </lineage>
</organism>
<dbReference type="PANTHER" id="PTHR31704:SF49">
    <property type="entry name" value="MYB_SANT-LIKE DOMAIN-CONTAINING PROTEIN"/>
    <property type="match status" value="1"/>
</dbReference>
<keyword evidence="3" id="KW-1185">Reference proteome</keyword>
<reference evidence="2 3" key="1">
    <citation type="journal article" date="2018" name="Front. Plant Sci.">
        <title>Red Clover (Trifolium pratense) and Zigzag Clover (T. medium) - A Picture of Genomic Similarities and Differences.</title>
        <authorList>
            <person name="Dluhosova J."/>
            <person name="Istvanek J."/>
            <person name="Nedelnik J."/>
            <person name="Repkova J."/>
        </authorList>
    </citation>
    <scope>NUCLEOTIDE SEQUENCE [LARGE SCALE GENOMIC DNA]</scope>
    <source>
        <strain evidence="3">cv. 10/8</strain>
        <tissue evidence="2">Leaf</tissue>
    </source>
</reference>
<dbReference type="AlphaFoldDB" id="A0A392P5U2"/>
<dbReference type="InterPro" id="IPR024752">
    <property type="entry name" value="Myb/SANT-like_dom"/>
</dbReference>
<protein>
    <submittedName>
        <fullName evidence="2">PIF-like protein</fullName>
    </submittedName>
</protein>
<comment type="caution">
    <text evidence="2">The sequence shown here is derived from an EMBL/GenBank/DDBJ whole genome shotgun (WGS) entry which is preliminary data.</text>
</comment>
<dbReference type="Proteomes" id="UP000265520">
    <property type="component" value="Unassembled WGS sequence"/>
</dbReference>
<evidence type="ECO:0000313" key="3">
    <source>
        <dbReference type="Proteomes" id="UP000265520"/>
    </source>
</evidence>
<feature type="non-terminal residue" evidence="2">
    <location>
        <position position="200"/>
    </location>
</feature>
<dbReference type="Pfam" id="PF12776">
    <property type="entry name" value="Myb_DNA-bind_3"/>
    <property type="match status" value="1"/>
</dbReference>
<accession>A0A392P5U2</accession>
<evidence type="ECO:0000313" key="2">
    <source>
        <dbReference type="EMBL" id="MCI06760.1"/>
    </source>
</evidence>
<proteinExistence type="predicted"/>
<feature type="domain" description="Myb/SANT-like" evidence="1">
    <location>
        <begin position="3"/>
        <end position="46"/>
    </location>
</feature>
<dbReference type="PANTHER" id="PTHR31704">
    <property type="entry name" value="MYB/SANT-LIKE DNA-BINDING DOMAIN PROTEIN-RELATED"/>
    <property type="match status" value="1"/>
</dbReference>
<dbReference type="EMBL" id="LXQA010062949">
    <property type="protein sequence ID" value="MCI06760.1"/>
    <property type="molecule type" value="Genomic_DNA"/>
</dbReference>
<sequence length="200" mass="22005">MIKLKNRYASLRKEWRVWYNLFGKVTGLGWDNEKNTFDAPNEWWENKQLENPLYGKFREKGLPFAHQLTTLFKDVVANGEFAWAPSSGILPNVEVGNDDDVYRPCLNDIGLDVEEGSGDSEDASVGCGATGEFANINLNSSLGAISQNSGQKRKRASAIEKRTKKKVTPSSTIAEAVNVIAETCKARNDAISSASIGEVM</sequence>
<name>A0A392P5U2_9FABA</name>